<dbReference type="AlphaFoldDB" id="X1KV92"/>
<organism evidence="1">
    <name type="scientific">marine sediment metagenome</name>
    <dbReference type="NCBI Taxonomy" id="412755"/>
    <lineage>
        <taxon>unclassified sequences</taxon>
        <taxon>metagenomes</taxon>
        <taxon>ecological metagenomes</taxon>
    </lineage>
</organism>
<gene>
    <name evidence="1" type="ORF">S06H3_04427</name>
</gene>
<feature type="non-terminal residue" evidence="1">
    <location>
        <position position="1"/>
    </location>
</feature>
<protein>
    <recommendedName>
        <fullName evidence="2">HEAT repeat domain-containing protein</fullName>
    </recommendedName>
</protein>
<proteinExistence type="predicted"/>
<dbReference type="EMBL" id="BARV01001552">
    <property type="protein sequence ID" value="GAH97545.1"/>
    <property type="molecule type" value="Genomic_DNA"/>
</dbReference>
<name>X1KV92_9ZZZZ</name>
<accession>X1KV92</accession>
<reference evidence="1" key="1">
    <citation type="journal article" date="2014" name="Front. Microbiol.">
        <title>High frequency of phylogenetically diverse reductive dehalogenase-homologous genes in deep subseafloor sedimentary metagenomes.</title>
        <authorList>
            <person name="Kawai M."/>
            <person name="Futagami T."/>
            <person name="Toyoda A."/>
            <person name="Takaki Y."/>
            <person name="Nishi S."/>
            <person name="Hori S."/>
            <person name="Arai W."/>
            <person name="Tsubouchi T."/>
            <person name="Morono Y."/>
            <person name="Uchiyama I."/>
            <person name="Ito T."/>
            <person name="Fujiyama A."/>
            <person name="Inagaki F."/>
            <person name="Takami H."/>
        </authorList>
    </citation>
    <scope>NUCLEOTIDE SEQUENCE</scope>
    <source>
        <strain evidence="1">Expedition CK06-06</strain>
    </source>
</reference>
<evidence type="ECO:0008006" key="2">
    <source>
        <dbReference type="Google" id="ProtNLM"/>
    </source>
</evidence>
<evidence type="ECO:0000313" key="1">
    <source>
        <dbReference type="EMBL" id="GAH97545.1"/>
    </source>
</evidence>
<sequence>KMPVFLGDIATKKEFWDYMSREERGKYSSKDLLSIKSLENRSLYVRLAAYGMIGAAKKEDPDLLMKLTEHSYSLIATAAAIRLTRVLGKGALETLVTKVDESIQSGYSESLAVVLRSAEMELFGIISLW</sequence>
<comment type="caution">
    <text evidence="1">The sequence shown here is derived from an EMBL/GenBank/DDBJ whole genome shotgun (WGS) entry which is preliminary data.</text>
</comment>